<sequence length="499" mass="50873">MTGKGQAMKTNLLSLITALALSLAAYSTCFASGSVTLQWDPNSDSDLAGYRVYYRMDSAEMPFNGTGAVEGAAPIDVKTLTSATLSGLEAGHTYYFAVTAYNTAGLESSYSNVIVETIPLADTTAPSVSSFSLPSTSSSLTVAITSLRASDNIGVTGYLLTEGATTMPQPSASGWSAAPPTSHTFSSPGVKSLYAWARDGAGNVSNAVGRSVTITLPKASTSLQTGSLLVSLTSPSAGSVVSGTVTVGASASGKTKVGKVMFYLDGSLKASDTKAPFSYSWNTKTSPNGSHTLMARAYDAAGNVALSSIPVTVSNDTIAPKVAVTSPVAGSRASGTVMVSAAASDNVKVTRVEFYLNGSLKASDTVAPYGYSWNTSTAANGSHTLMARAYDAAGNMGTTSVGVIVSNDTTAPAIAITSPSDGSRVGGTVTVSAKASDAVGVSRVLFFLDGVLKAADTTSPYSYSWNTKTTGNGRHTLLVRAYDAAGNSRQATARVNVKN</sequence>
<organism evidence="3 4">
    <name type="scientific">Pelobacter propionicus (strain DSM 2379 / NBRC 103807 / OttBd1)</name>
    <dbReference type="NCBI Taxonomy" id="338966"/>
    <lineage>
        <taxon>Bacteria</taxon>
        <taxon>Pseudomonadati</taxon>
        <taxon>Thermodesulfobacteriota</taxon>
        <taxon>Desulfuromonadia</taxon>
        <taxon>Desulfuromonadales</taxon>
        <taxon>Desulfuromonadaceae</taxon>
        <taxon>Pelobacter</taxon>
    </lineage>
</organism>
<dbReference type="Pfam" id="PF17957">
    <property type="entry name" value="Big_7"/>
    <property type="match status" value="3"/>
</dbReference>
<evidence type="ECO:0000256" key="1">
    <source>
        <dbReference type="SAM" id="SignalP"/>
    </source>
</evidence>
<reference evidence="3 4" key="1">
    <citation type="submission" date="2006-10" db="EMBL/GenBank/DDBJ databases">
        <title>Complete sequence of chromosome of Pelobacter propionicus DSM 2379.</title>
        <authorList>
            <consortium name="US DOE Joint Genome Institute"/>
            <person name="Copeland A."/>
            <person name="Lucas S."/>
            <person name="Lapidus A."/>
            <person name="Barry K."/>
            <person name="Detter J.C."/>
            <person name="Glavina del Rio T."/>
            <person name="Hammon N."/>
            <person name="Israni S."/>
            <person name="Dalin E."/>
            <person name="Tice H."/>
            <person name="Pitluck S."/>
            <person name="Saunders E."/>
            <person name="Brettin T."/>
            <person name="Bruce D."/>
            <person name="Han C."/>
            <person name="Tapia R."/>
            <person name="Schmutz J."/>
            <person name="Larimer F."/>
            <person name="Land M."/>
            <person name="Hauser L."/>
            <person name="Kyrpides N."/>
            <person name="Kim E."/>
            <person name="Lovley D."/>
            <person name="Richardson P."/>
        </authorList>
    </citation>
    <scope>NUCLEOTIDE SEQUENCE [LARGE SCALE GENOMIC DNA]</scope>
    <source>
        <strain evidence="4">DSM 2379 / NBRC 103807 / OttBd1</strain>
    </source>
</reference>
<evidence type="ECO:0000313" key="3">
    <source>
        <dbReference type="EMBL" id="ABL00051.1"/>
    </source>
</evidence>
<protein>
    <submittedName>
        <fullName evidence="3">Fibronectin, type III domain protein</fullName>
    </submittedName>
</protein>
<dbReference type="Proteomes" id="UP000006732">
    <property type="component" value="Chromosome"/>
</dbReference>
<feature type="domain" description="Fibronectin type-III" evidence="2">
    <location>
        <begin position="17"/>
        <end position="121"/>
    </location>
</feature>
<keyword evidence="4" id="KW-1185">Reference proteome</keyword>
<feature type="chain" id="PRO_5002631860" evidence="1">
    <location>
        <begin position="32"/>
        <end position="499"/>
    </location>
</feature>
<feature type="signal peptide" evidence="1">
    <location>
        <begin position="1"/>
        <end position="31"/>
    </location>
</feature>
<dbReference type="HOGENOM" id="CLU_044573_0_0_7"/>
<dbReference type="CDD" id="cd00063">
    <property type="entry name" value="FN3"/>
    <property type="match status" value="1"/>
</dbReference>
<name>A1ART0_PELPD</name>
<dbReference type="eggNOG" id="COG3291">
    <property type="taxonomic scope" value="Bacteria"/>
</dbReference>
<dbReference type="Pfam" id="PF00041">
    <property type="entry name" value="fn3"/>
    <property type="match status" value="1"/>
</dbReference>
<gene>
    <name evidence="3" type="ordered locus">Ppro_2445</name>
</gene>
<dbReference type="SUPFAM" id="SSF49265">
    <property type="entry name" value="Fibronectin type III"/>
    <property type="match status" value="1"/>
</dbReference>
<dbReference type="AlphaFoldDB" id="A1ART0"/>
<evidence type="ECO:0000259" key="2">
    <source>
        <dbReference type="PROSITE" id="PS50853"/>
    </source>
</evidence>
<dbReference type="OrthoDB" id="9803398at2"/>
<dbReference type="SMART" id="SM00060">
    <property type="entry name" value="FN3"/>
    <property type="match status" value="1"/>
</dbReference>
<evidence type="ECO:0000313" key="4">
    <source>
        <dbReference type="Proteomes" id="UP000006732"/>
    </source>
</evidence>
<dbReference type="STRING" id="338966.Ppro_2445"/>
<keyword evidence="1" id="KW-0732">Signal</keyword>
<dbReference type="KEGG" id="ppd:Ppro_2445"/>
<proteinExistence type="predicted"/>
<dbReference type="InterPro" id="IPR003961">
    <property type="entry name" value="FN3_dom"/>
</dbReference>
<dbReference type="InterPro" id="IPR036116">
    <property type="entry name" value="FN3_sf"/>
</dbReference>
<dbReference type="PROSITE" id="PS50853">
    <property type="entry name" value="FN3"/>
    <property type="match status" value="1"/>
</dbReference>
<dbReference type="Gene3D" id="2.60.40.10">
    <property type="entry name" value="Immunoglobulins"/>
    <property type="match status" value="4"/>
</dbReference>
<dbReference type="InterPro" id="IPR013783">
    <property type="entry name" value="Ig-like_fold"/>
</dbReference>
<accession>A1ART0</accession>
<dbReference type="EMBL" id="CP000482">
    <property type="protein sequence ID" value="ABL00051.1"/>
    <property type="molecule type" value="Genomic_DNA"/>
</dbReference>